<protein>
    <submittedName>
        <fullName evidence="4">Aspartate carbamoyltransferase, chloroplastic-like</fullName>
    </submittedName>
</protein>
<name>A0AAX6GI16_IRIPA</name>
<evidence type="ECO:0000259" key="3">
    <source>
        <dbReference type="Pfam" id="PF02729"/>
    </source>
</evidence>
<feature type="region of interest" description="Disordered" evidence="2">
    <location>
        <begin position="56"/>
        <end position="123"/>
    </location>
</feature>
<evidence type="ECO:0000313" key="4">
    <source>
        <dbReference type="EMBL" id="KAJ6828354.1"/>
    </source>
</evidence>
<dbReference type="SUPFAM" id="SSF53671">
    <property type="entry name" value="Aspartate/ornithine carbamoyltransferase"/>
    <property type="match status" value="1"/>
</dbReference>
<dbReference type="InterPro" id="IPR036901">
    <property type="entry name" value="Asp/Orn_carbamoylTrfase_sf"/>
</dbReference>
<sequence length="183" mass="20139">MGLFFILHSQSFRCCTTSCCHGSLGSVNLSFRSRRRAPLEAGRVSPVRPRGILLAAPGSSSSRRRLQEAASVPSSRRRRRREVLVRGGERVPAGGRDRGPAVRQGHPERNIRRGPRDGAGREGSRLLNGFLMATLFYEPSTRTRLSFESAMKRLGGEVLTTENVREFSSAAKGETMEGAFSCF</sequence>
<feature type="domain" description="Aspartate/ornithine carbamoyltransferase carbamoyl-P binding" evidence="3">
    <location>
        <begin position="121"/>
        <end position="177"/>
    </location>
</feature>
<keyword evidence="1" id="KW-0808">Transferase</keyword>
<reference evidence="4" key="2">
    <citation type="submission" date="2023-04" db="EMBL/GenBank/DDBJ databases">
        <authorList>
            <person name="Bruccoleri R.E."/>
            <person name="Oakeley E.J."/>
            <person name="Faust A.-M."/>
            <person name="Dessus-Babus S."/>
            <person name="Altorfer M."/>
            <person name="Burckhardt D."/>
            <person name="Oertli M."/>
            <person name="Naumann U."/>
            <person name="Petersen F."/>
            <person name="Wong J."/>
        </authorList>
    </citation>
    <scope>NUCLEOTIDE SEQUENCE</scope>
    <source>
        <strain evidence="4">GSM-AAB239-AS_SAM_17_03QT</strain>
        <tissue evidence="4">Leaf</tissue>
    </source>
</reference>
<comment type="caution">
    <text evidence="4">The sequence shown here is derived from an EMBL/GenBank/DDBJ whole genome shotgun (WGS) entry which is preliminary data.</text>
</comment>
<dbReference type="Pfam" id="PF02729">
    <property type="entry name" value="OTCace_N"/>
    <property type="match status" value="1"/>
</dbReference>
<gene>
    <name evidence="4" type="ORF">M6B38_363025</name>
</gene>
<organism evidence="4 5">
    <name type="scientific">Iris pallida</name>
    <name type="common">Sweet iris</name>
    <dbReference type="NCBI Taxonomy" id="29817"/>
    <lineage>
        <taxon>Eukaryota</taxon>
        <taxon>Viridiplantae</taxon>
        <taxon>Streptophyta</taxon>
        <taxon>Embryophyta</taxon>
        <taxon>Tracheophyta</taxon>
        <taxon>Spermatophyta</taxon>
        <taxon>Magnoliopsida</taxon>
        <taxon>Liliopsida</taxon>
        <taxon>Asparagales</taxon>
        <taxon>Iridaceae</taxon>
        <taxon>Iridoideae</taxon>
        <taxon>Irideae</taxon>
        <taxon>Iris</taxon>
    </lineage>
</organism>
<feature type="compositionally biased region" description="Basic and acidic residues" evidence="2">
    <location>
        <begin position="82"/>
        <end position="123"/>
    </location>
</feature>
<dbReference type="Proteomes" id="UP001140949">
    <property type="component" value="Unassembled WGS sequence"/>
</dbReference>
<dbReference type="PRINTS" id="PR00101">
    <property type="entry name" value="ATCASE"/>
</dbReference>
<dbReference type="AlphaFoldDB" id="A0AAX6GI16"/>
<evidence type="ECO:0000313" key="5">
    <source>
        <dbReference type="Proteomes" id="UP001140949"/>
    </source>
</evidence>
<dbReference type="GO" id="GO:0006520">
    <property type="term" value="P:amino acid metabolic process"/>
    <property type="evidence" value="ECO:0007669"/>
    <property type="project" value="InterPro"/>
</dbReference>
<dbReference type="GO" id="GO:0016597">
    <property type="term" value="F:amino acid binding"/>
    <property type="evidence" value="ECO:0007669"/>
    <property type="project" value="InterPro"/>
</dbReference>
<dbReference type="InterPro" id="IPR006130">
    <property type="entry name" value="Asp/Orn_carbamoylTrfase"/>
</dbReference>
<reference evidence="4" key="1">
    <citation type="journal article" date="2023" name="GigaByte">
        <title>Genome assembly of the bearded iris, Iris pallida Lam.</title>
        <authorList>
            <person name="Bruccoleri R.E."/>
            <person name="Oakeley E.J."/>
            <person name="Faust A.M.E."/>
            <person name="Altorfer M."/>
            <person name="Dessus-Babus S."/>
            <person name="Burckhardt D."/>
            <person name="Oertli M."/>
            <person name="Naumann U."/>
            <person name="Petersen F."/>
            <person name="Wong J."/>
        </authorList>
    </citation>
    <scope>NUCLEOTIDE SEQUENCE</scope>
    <source>
        <strain evidence="4">GSM-AAB239-AS_SAM_17_03QT</strain>
    </source>
</reference>
<dbReference type="Gene3D" id="3.40.50.1370">
    <property type="entry name" value="Aspartate/ornithine carbamoyltransferase"/>
    <property type="match status" value="1"/>
</dbReference>
<evidence type="ECO:0000256" key="2">
    <source>
        <dbReference type="SAM" id="MobiDB-lite"/>
    </source>
</evidence>
<dbReference type="EMBL" id="JANAVB010019400">
    <property type="protein sequence ID" value="KAJ6828354.1"/>
    <property type="molecule type" value="Genomic_DNA"/>
</dbReference>
<proteinExistence type="predicted"/>
<keyword evidence="5" id="KW-1185">Reference proteome</keyword>
<evidence type="ECO:0000256" key="1">
    <source>
        <dbReference type="ARBA" id="ARBA00022679"/>
    </source>
</evidence>
<dbReference type="InterPro" id="IPR006132">
    <property type="entry name" value="Asp/Orn_carbamoyltranf_P-bd"/>
</dbReference>
<dbReference type="PROSITE" id="PS00097">
    <property type="entry name" value="CARBAMOYLTRANSFERASE"/>
    <property type="match status" value="1"/>
</dbReference>
<dbReference type="GO" id="GO:0016743">
    <property type="term" value="F:carboxyl- or carbamoyltransferase activity"/>
    <property type="evidence" value="ECO:0007669"/>
    <property type="project" value="InterPro"/>
</dbReference>
<accession>A0AAX6GI16</accession>